<evidence type="ECO:0000313" key="2">
    <source>
        <dbReference type="Proteomes" id="UP000617145"/>
    </source>
</evidence>
<comment type="caution">
    <text evidence="1">The sequence shown here is derived from an EMBL/GenBank/DDBJ whole genome shotgun (WGS) entry which is preliminary data.</text>
</comment>
<dbReference type="Proteomes" id="UP000617145">
    <property type="component" value="Unassembled WGS sequence"/>
</dbReference>
<sequence>MKAVRRLIAAFSGHLGNVGSGLSRMLNLGKQGVLAGFVFRSRRCRLMLKRKWRTCSWGQADGDAVSEKVPSMGPSGGELAPKIEMQAQLAIAEEQLGALMLSVRLACEARRTL</sequence>
<gene>
    <name evidence="1" type="ORF">GCM10011415_32590</name>
</gene>
<keyword evidence="2" id="KW-1185">Reference proteome</keyword>
<dbReference type="EMBL" id="BMJV01000007">
    <property type="protein sequence ID" value="GGG80666.1"/>
    <property type="molecule type" value="Genomic_DNA"/>
</dbReference>
<dbReference type="AlphaFoldDB" id="A0A8J3EHI4"/>
<protein>
    <submittedName>
        <fullName evidence="1">Uncharacterized protein</fullName>
    </submittedName>
</protein>
<organism evidence="1 2">
    <name type="scientific">Salipiger pallidus</name>
    <dbReference type="NCBI Taxonomy" id="1775170"/>
    <lineage>
        <taxon>Bacteria</taxon>
        <taxon>Pseudomonadati</taxon>
        <taxon>Pseudomonadota</taxon>
        <taxon>Alphaproteobacteria</taxon>
        <taxon>Rhodobacterales</taxon>
        <taxon>Roseobacteraceae</taxon>
        <taxon>Salipiger</taxon>
    </lineage>
</organism>
<name>A0A8J3EHI4_9RHOB</name>
<proteinExistence type="predicted"/>
<reference evidence="1" key="1">
    <citation type="journal article" date="2014" name="Int. J. Syst. Evol. Microbiol.">
        <title>Complete genome sequence of Corynebacterium casei LMG S-19264T (=DSM 44701T), isolated from a smear-ripened cheese.</title>
        <authorList>
            <consortium name="US DOE Joint Genome Institute (JGI-PGF)"/>
            <person name="Walter F."/>
            <person name="Albersmeier A."/>
            <person name="Kalinowski J."/>
            <person name="Ruckert C."/>
        </authorList>
    </citation>
    <scope>NUCLEOTIDE SEQUENCE</scope>
    <source>
        <strain evidence="1">CGMCC 1.15762</strain>
    </source>
</reference>
<accession>A0A8J3EHI4</accession>
<reference evidence="1" key="2">
    <citation type="submission" date="2020-09" db="EMBL/GenBank/DDBJ databases">
        <authorList>
            <person name="Sun Q."/>
            <person name="Zhou Y."/>
        </authorList>
    </citation>
    <scope>NUCLEOTIDE SEQUENCE</scope>
    <source>
        <strain evidence="1">CGMCC 1.15762</strain>
    </source>
</reference>
<evidence type="ECO:0000313" key="1">
    <source>
        <dbReference type="EMBL" id="GGG80666.1"/>
    </source>
</evidence>